<organism evidence="1 2">
    <name type="scientific">Dipteronia dyeriana</name>
    <dbReference type="NCBI Taxonomy" id="168575"/>
    <lineage>
        <taxon>Eukaryota</taxon>
        <taxon>Viridiplantae</taxon>
        <taxon>Streptophyta</taxon>
        <taxon>Embryophyta</taxon>
        <taxon>Tracheophyta</taxon>
        <taxon>Spermatophyta</taxon>
        <taxon>Magnoliopsida</taxon>
        <taxon>eudicotyledons</taxon>
        <taxon>Gunneridae</taxon>
        <taxon>Pentapetalae</taxon>
        <taxon>rosids</taxon>
        <taxon>malvids</taxon>
        <taxon>Sapindales</taxon>
        <taxon>Sapindaceae</taxon>
        <taxon>Hippocastanoideae</taxon>
        <taxon>Acereae</taxon>
        <taxon>Dipteronia</taxon>
    </lineage>
</organism>
<reference evidence="1" key="1">
    <citation type="journal article" date="2023" name="Plant J.">
        <title>Genome sequences and population genomics provide insights into the demographic history, inbreeding, and mutation load of two 'living fossil' tree species of Dipteronia.</title>
        <authorList>
            <person name="Feng Y."/>
            <person name="Comes H.P."/>
            <person name="Chen J."/>
            <person name="Zhu S."/>
            <person name="Lu R."/>
            <person name="Zhang X."/>
            <person name="Li P."/>
            <person name="Qiu J."/>
            <person name="Olsen K.M."/>
            <person name="Qiu Y."/>
        </authorList>
    </citation>
    <scope>NUCLEOTIDE SEQUENCE</scope>
    <source>
        <strain evidence="1">KIB01</strain>
    </source>
</reference>
<dbReference type="AlphaFoldDB" id="A0AAE0CUJ6"/>
<comment type="caution">
    <text evidence="1">The sequence shown here is derived from an EMBL/GenBank/DDBJ whole genome shotgun (WGS) entry which is preliminary data.</text>
</comment>
<keyword evidence="2" id="KW-1185">Reference proteome</keyword>
<sequence length="123" mass="14175">MQISLKNHRKRKIACLWFQMEISLNGTGRFRGEKDDYSLMRSKVRYAVLKRTAPCTASKASRCKKLQVRYVYQTRGTGEPHFELHLLAVAQITLTCGLEQLGQGLVDPRKLLKFKLQEMKSTT</sequence>
<name>A0AAE0CUJ6_9ROSI</name>
<evidence type="ECO:0000313" key="2">
    <source>
        <dbReference type="Proteomes" id="UP001280121"/>
    </source>
</evidence>
<protein>
    <submittedName>
        <fullName evidence="1">Uncharacterized protein</fullName>
    </submittedName>
</protein>
<dbReference type="EMBL" id="JANJYI010000001">
    <property type="protein sequence ID" value="KAK2664032.1"/>
    <property type="molecule type" value="Genomic_DNA"/>
</dbReference>
<proteinExistence type="predicted"/>
<dbReference type="Proteomes" id="UP001280121">
    <property type="component" value="Unassembled WGS sequence"/>
</dbReference>
<evidence type="ECO:0000313" key="1">
    <source>
        <dbReference type="EMBL" id="KAK2664032.1"/>
    </source>
</evidence>
<gene>
    <name evidence="1" type="ORF">Ddye_002606</name>
</gene>
<accession>A0AAE0CUJ6</accession>